<reference evidence="10 12" key="2">
    <citation type="submission" date="2018-07" db="EMBL/GenBank/DDBJ databases">
        <title>Complete genome of the Arcobacter bivalviorum type strain LMG 26154.</title>
        <authorList>
            <person name="Miller W.G."/>
            <person name="Yee E."/>
            <person name="Bono J.L."/>
        </authorList>
    </citation>
    <scope>NUCLEOTIDE SEQUENCE [LARGE SCALE GENOMIC DNA]</scope>
    <source>
        <strain evidence="10 12">LMG 26154</strain>
    </source>
</reference>
<feature type="domain" description="Flavodoxin-like" evidence="9">
    <location>
        <begin position="4"/>
        <end position="161"/>
    </location>
</feature>
<dbReference type="PRINTS" id="PR00369">
    <property type="entry name" value="FLAVODOXIN"/>
</dbReference>
<keyword evidence="4 8" id="KW-0285">Flavoprotein</keyword>
<comment type="function">
    <text evidence="8">Low-potential electron donor to a number of redox enzymes.</text>
</comment>
<evidence type="ECO:0000256" key="8">
    <source>
        <dbReference type="PIRNR" id="PIRNR038996"/>
    </source>
</evidence>
<evidence type="ECO:0000313" key="12">
    <source>
        <dbReference type="Proteomes" id="UP000253850"/>
    </source>
</evidence>
<dbReference type="EMBL" id="PDKM01000006">
    <property type="protein sequence ID" value="RXK09291.1"/>
    <property type="molecule type" value="Genomic_DNA"/>
</dbReference>
<dbReference type="AlphaFoldDB" id="A0AAX2A9D8"/>
<evidence type="ECO:0000313" key="13">
    <source>
        <dbReference type="Proteomes" id="UP000289193"/>
    </source>
</evidence>
<dbReference type="EMBL" id="CP031217">
    <property type="protein sequence ID" value="AXH11526.1"/>
    <property type="molecule type" value="Genomic_DNA"/>
</dbReference>
<dbReference type="GO" id="GO:0009055">
    <property type="term" value="F:electron transfer activity"/>
    <property type="evidence" value="ECO:0007669"/>
    <property type="project" value="UniProtKB-UniRule"/>
</dbReference>
<dbReference type="InterPro" id="IPR050619">
    <property type="entry name" value="Flavodoxin"/>
</dbReference>
<keyword evidence="6 8" id="KW-0249">Electron transport</keyword>
<evidence type="ECO:0000313" key="11">
    <source>
        <dbReference type="EMBL" id="RXK09291.1"/>
    </source>
</evidence>
<accession>A0AAX2A9D8</accession>
<dbReference type="InterPro" id="IPR001094">
    <property type="entry name" value="Flavdoxin-like"/>
</dbReference>
<evidence type="ECO:0000256" key="7">
    <source>
        <dbReference type="ARBA" id="ARBA00023231"/>
    </source>
</evidence>
<reference evidence="11 13" key="1">
    <citation type="submission" date="2017-10" db="EMBL/GenBank/DDBJ databases">
        <title>Genomics of the genus Arcobacter.</title>
        <authorList>
            <person name="Perez-Cataluna A."/>
            <person name="Figueras M.J."/>
        </authorList>
    </citation>
    <scope>NUCLEOTIDE SEQUENCE [LARGE SCALE GENOMIC DNA]</scope>
    <source>
        <strain evidence="11 13">CECT 7835</strain>
    </source>
</reference>
<comment type="similarity">
    <text evidence="2 8">Belongs to the flavodoxin family.</text>
</comment>
<dbReference type="InterPro" id="IPR008254">
    <property type="entry name" value="Flavodoxin/NO_synth"/>
</dbReference>
<keyword evidence="3 8" id="KW-0813">Transport</keyword>
<proteinExistence type="inferred from homology"/>
<dbReference type="PANTHER" id="PTHR42809:SF1">
    <property type="entry name" value="FLAVODOXIN 1"/>
    <property type="match status" value="1"/>
</dbReference>
<dbReference type="GO" id="GO:0010181">
    <property type="term" value="F:FMN binding"/>
    <property type="evidence" value="ECO:0007669"/>
    <property type="project" value="UniProtKB-UniRule"/>
</dbReference>
<dbReference type="Proteomes" id="UP000253850">
    <property type="component" value="Chromosome"/>
</dbReference>
<dbReference type="InterPro" id="IPR029039">
    <property type="entry name" value="Flavoprotein-like_sf"/>
</dbReference>
<evidence type="ECO:0000313" key="10">
    <source>
        <dbReference type="EMBL" id="AXH11526.1"/>
    </source>
</evidence>
<dbReference type="PIRSF" id="PIRSF038996">
    <property type="entry name" value="FldA"/>
    <property type="match status" value="1"/>
</dbReference>
<evidence type="ECO:0000256" key="5">
    <source>
        <dbReference type="ARBA" id="ARBA00022643"/>
    </source>
</evidence>
<evidence type="ECO:0000256" key="6">
    <source>
        <dbReference type="ARBA" id="ARBA00022982"/>
    </source>
</evidence>
<keyword evidence="5 8" id="KW-0288">FMN</keyword>
<protein>
    <recommendedName>
        <fullName evidence="8">Flavodoxin</fullName>
    </recommendedName>
</protein>
<evidence type="ECO:0000256" key="3">
    <source>
        <dbReference type="ARBA" id="ARBA00022448"/>
    </source>
</evidence>
<dbReference type="PANTHER" id="PTHR42809">
    <property type="entry name" value="FLAVODOXIN 2"/>
    <property type="match status" value="1"/>
</dbReference>
<evidence type="ECO:0000256" key="2">
    <source>
        <dbReference type="ARBA" id="ARBA00005267"/>
    </source>
</evidence>
<keyword evidence="13" id="KW-1185">Reference proteome</keyword>
<dbReference type="Gene3D" id="3.40.50.360">
    <property type="match status" value="1"/>
</dbReference>
<dbReference type="KEGG" id="hbv:ABIV_0505"/>
<keyword evidence="7" id="KW-0535">Nitrogen fixation</keyword>
<organism evidence="11 13">
    <name type="scientific">Halarcobacter bivalviorum</name>
    <dbReference type="NCBI Taxonomy" id="663364"/>
    <lineage>
        <taxon>Bacteria</taxon>
        <taxon>Pseudomonadati</taxon>
        <taxon>Campylobacterota</taxon>
        <taxon>Epsilonproteobacteria</taxon>
        <taxon>Campylobacterales</taxon>
        <taxon>Arcobacteraceae</taxon>
        <taxon>Halarcobacter</taxon>
    </lineage>
</organism>
<dbReference type="InterPro" id="IPR010086">
    <property type="entry name" value="Flavodoxin_lc"/>
</dbReference>
<name>A0AAX2A9D8_9BACT</name>
<dbReference type="Pfam" id="PF00258">
    <property type="entry name" value="Flavodoxin_1"/>
    <property type="match status" value="1"/>
</dbReference>
<gene>
    <name evidence="10" type="primary">fldA1</name>
    <name evidence="10" type="ORF">ABIV_0505</name>
    <name evidence="11" type="ORF">CRV05_10190</name>
</gene>
<dbReference type="InterPro" id="IPR001226">
    <property type="entry name" value="Flavodoxin_CS"/>
</dbReference>
<dbReference type="SUPFAM" id="SSF52218">
    <property type="entry name" value="Flavoproteins"/>
    <property type="match status" value="1"/>
</dbReference>
<dbReference type="Proteomes" id="UP000289193">
    <property type="component" value="Unassembled WGS sequence"/>
</dbReference>
<evidence type="ECO:0000256" key="1">
    <source>
        <dbReference type="ARBA" id="ARBA00001917"/>
    </source>
</evidence>
<dbReference type="RefSeq" id="WP_114838399.1">
    <property type="nucleotide sequence ID" value="NZ_CP031217.1"/>
</dbReference>
<comment type="cofactor">
    <cofactor evidence="1 8">
        <name>FMN</name>
        <dbReference type="ChEBI" id="CHEBI:58210"/>
    </cofactor>
</comment>
<dbReference type="NCBIfam" id="TIGR01752">
    <property type="entry name" value="flav_long"/>
    <property type="match status" value="1"/>
</dbReference>
<sequence length="165" mass="19124">MKNIAIFYASSTGNTKAIAEQLSKNLDGIKEYNIKLTGCEYMRDYENLILGISTWEDGKMQEDWEKSWEEFSRIDFKNKKVAIFGLGNQKKYKNNFLDAMGKLYKQLIKANAQVIGFTSTIGYEFEKSEAVIENSFVGLALDLENKEDNLKKIEEWTTILKREFK</sequence>
<evidence type="ECO:0000256" key="4">
    <source>
        <dbReference type="ARBA" id="ARBA00022630"/>
    </source>
</evidence>
<evidence type="ECO:0000259" key="9">
    <source>
        <dbReference type="PROSITE" id="PS50902"/>
    </source>
</evidence>
<dbReference type="PROSITE" id="PS00201">
    <property type="entry name" value="FLAVODOXIN"/>
    <property type="match status" value="1"/>
</dbReference>
<dbReference type="PROSITE" id="PS50902">
    <property type="entry name" value="FLAVODOXIN_LIKE"/>
    <property type="match status" value="1"/>
</dbReference>